<name>A0A0A9A399_ARUDO</name>
<sequence>MSSCWICCFYFFWLFSTLAPLMLYASLCFSLI</sequence>
<protein>
    <submittedName>
        <fullName evidence="1">Uncharacterized protein</fullName>
    </submittedName>
</protein>
<evidence type="ECO:0000313" key="1">
    <source>
        <dbReference type="EMBL" id="JAD44438.1"/>
    </source>
</evidence>
<dbReference type="EMBL" id="GBRH01253457">
    <property type="protein sequence ID" value="JAD44438.1"/>
    <property type="molecule type" value="Transcribed_RNA"/>
</dbReference>
<accession>A0A0A9A399</accession>
<proteinExistence type="predicted"/>
<dbReference type="AlphaFoldDB" id="A0A0A9A399"/>
<organism evidence="1">
    <name type="scientific">Arundo donax</name>
    <name type="common">Giant reed</name>
    <name type="synonym">Donax arundinaceus</name>
    <dbReference type="NCBI Taxonomy" id="35708"/>
    <lineage>
        <taxon>Eukaryota</taxon>
        <taxon>Viridiplantae</taxon>
        <taxon>Streptophyta</taxon>
        <taxon>Embryophyta</taxon>
        <taxon>Tracheophyta</taxon>
        <taxon>Spermatophyta</taxon>
        <taxon>Magnoliopsida</taxon>
        <taxon>Liliopsida</taxon>
        <taxon>Poales</taxon>
        <taxon>Poaceae</taxon>
        <taxon>PACMAD clade</taxon>
        <taxon>Arundinoideae</taxon>
        <taxon>Arundineae</taxon>
        <taxon>Arundo</taxon>
    </lineage>
</organism>
<reference evidence="1" key="2">
    <citation type="journal article" date="2015" name="Data Brief">
        <title>Shoot transcriptome of the giant reed, Arundo donax.</title>
        <authorList>
            <person name="Barrero R.A."/>
            <person name="Guerrero F.D."/>
            <person name="Moolhuijzen P."/>
            <person name="Goolsby J.A."/>
            <person name="Tidwell J."/>
            <person name="Bellgard S.E."/>
            <person name="Bellgard M.I."/>
        </authorList>
    </citation>
    <scope>NUCLEOTIDE SEQUENCE</scope>
    <source>
        <tissue evidence="1">Shoot tissue taken approximately 20 cm above the soil surface</tissue>
    </source>
</reference>
<reference evidence="1" key="1">
    <citation type="submission" date="2014-09" db="EMBL/GenBank/DDBJ databases">
        <authorList>
            <person name="Magalhaes I.L.F."/>
            <person name="Oliveira U."/>
            <person name="Santos F.R."/>
            <person name="Vidigal T.H.D.A."/>
            <person name="Brescovit A.D."/>
            <person name="Santos A.J."/>
        </authorList>
    </citation>
    <scope>NUCLEOTIDE SEQUENCE</scope>
    <source>
        <tissue evidence="1">Shoot tissue taken approximately 20 cm above the soil surface</tissue>
    </source>
</reference>